<evidence type="ECO:0000313" key="16">
    <source>
        <dbReference type="Proteomes" id="UP000192360"/>
    </source>
</evidence>
<dbReference type="Gene3D" id="3.90.1380.10">
    <property type="entry name" value="Threonine synthase, N-terminal domain"/>
    <property type="match status" value="1"/>
</dbReference>
<dbReference type="InterPro" id="IPR037158">
    <property type="entry name" value="Thr_synth_N_sf"/>
</dbReference>
<dbReference type="RefSeq" id="WP_084061159.1">
    <property type="nucleotide sequence ID" value="NZ_FWXO01000002.1"/>
</dbReference>
<keyword evidence="8 12" id="KW-0663">Pyridoxal phosphate</keyword>
<dbReference type="SUPFAM" id="SSF53686">
    <property type="entry name" value="Tryptophan synthase beta subunit-like PLP-dependent enzymes"/>
    <property type="match status" value="1"/>
</dbReference>
<evidence type="ECO:0000256" key="5">
    <source>
        <dbReference type="ARBA" id="ARBA00018679"/>
    </source>
</evidence>
<comment type="pathway">
    <text evidence="2">Amino-acid biosynthesis; L-threonine biosynthesis; L-threonine from L-aspartate: step 5/5.</text>
</comment>
<proteinExistence type="inferred from homology"/>
<dbReference type="InterPro" id="IPR036052">
    <property type="entry name" value="TrpB-like_PALP_sf"/>
</dbReference>
<evidence type="ECO:0000256" key="1">
    <source>
        <dbReference type="ARBA" id="ARBA00001933"/>
    </source>
</evidence>
<name>A0A1W2A4M4_9FLAO</name>
<dbReference type="Gene3D" id="3.40.50.1100">
    <property type="match status" value="2"/>
</dbReference>
<dbReference type="UniPathway" id="UPA00050">
    <property type="reaction ID" value="UER00065"/>
</dbReference>
<dbReference type="EMBL" id="FWXO01000002">
    <property type="protein sequence ID" value="SMC55634.1"/>
    <property type="molecule type" value="Genomic_DNA"/>
</dbReference>
<dbReference type="InterPro" id="IPR000634">
    <property type="entry name" value="Ser/Thr_deHydtase_PyrdxlP-BS"/>
</dbReference>
<evidence type="ECO:0000259" key="14">
    <source>
        <dbReference type="Pfam" id="PF14821"/>
    </source>
</evidence>
<comment type="cofactor">
    <cofactor evidence="1 12">
        <name>pyridoxal 5'-phosphate</name>
        <dbReference type="ChEBI" id="CHEBI:597326"/>
    </cofactor>
</comment>
<evidence type="ECO:0000256" key="8">
    <source>
        <dbReference type="ARBA" id="ARBA00022898"/>
    </source>
</evidence>
<reference evidence="16" key="1">
    <citation type="submission" date="2017-04" db="EMBL/GenBank/DDBJ databases">
        <authorList>
            <person name="Varghese N."/>
            <person name="Submissions S."/>
        </authorList>
    </citation>
    <scope>NUCLEOTIDE SEQUENCE [LARGE SCALE GENOMIC DNA]</scope>
    <source>
        <strain evidence="16">DSM 21164</strain>
    </source>
</reference>
<feature type="modified residue" description="N6-(pyridoxal phosphate)lysine" evidence="12">
    <location>
        <position position="107"/>
    </location>
</feature>
<evidence type="ECO:0000256" key="9">
    <source>
        <dbReference type="ARBA" id="ARBA00023239"/>
    </source>
</evidence>
<keyword evidence="6" id="KW-0028">Amino-acid biosynthesis</keyword>
<evidence type="ECO:0000256" key="6">
    <source>
        <dbReference type="ARBA" id="ARBA00022605"/>
    </source>
</evidence>
<sequence>MNFYSLNKKAPNVSFKDAVIKGIAPDRGLYFPEKITPLPKDFFDNISSLSNTEIAYKAIHQFVSDDIDDDKLKVILEEVLNFDFPIVDINENVGTLELFHGPTLAFKDVGAGFMARCLGHFSENKKNDVTVLVATSGDTGGAVANGFLGVDGVKVVILYPSGKVSDIQEKQLTTLGKNITALEVNGTFDDCQTMVKTAFLDKEITNKKQLTSANSINVARWLPQLFYFLIAYKQAKSKGKDIVFSIPSGNFGNICAGIMAQQLGMPVKHFIAATNVNDVVPRFMETKSYDPKPSIATISNAMDVGDPSNFIRIRHMFKDDFNTLSTNLSAYSFTDEQTKEAMLELYNDFSYVADPHGAVGFLGLKKYQENNPNTYGIFLETAHPVKFLDTVEDTIKENIDIPEKILKQMNKKKKSINISTYDELKNYLIN</sequence>
<feature type="domain" description="Threonine synthase N-terminal" evidence="14">
    <location>
        <begin position="3"/>
        <end position="77"/>
    </location>
</feature>
<dbReference type="STRING" id="504486.SAMN05660703_1822"/>
<evidence type="ECO:0000256" key="2">
    <source>
        <dbReference type="ARBA" id="ARBA00004979"/>
    </source>
</evidence>
<dbReference type="PANTHER" id="PTHR42690">
    <property type="entry name" value="THREONINE SYNTHASE FAMILY MEMBER"/>
    <property type="match status" value="1"/>
</dbReference>
<evidence type="ECO:0000256" key="11">
    <source>
        <dbReference type="NCBIfam" id="TIGR00260"/>
    </source>
</evidence>
<dbReference type="Proteomes" id="UP000192360">
    <property type="component" value="Unassembled WGS sequence"/>
</dbReference>
<evidence type="ECO:0000256" key="3">
    <source>
        <dbReference type="ARBA" id="ARBA00005517"/>
    </source>
</evidence>
<dbReference type="OrthoDB" id="9763107at2"/>
<dbReference type="PROSITE" id="PS00165">
    <property type="entry name" value="DEHYDRATASE_SER_THR"/>
    <property type="match status" value="1"/>
</dbReference>
<evidence type="ECO:0000259" key="13">
    <source>
        <dbReference type="Pfam" id="PF00291"/>
    </source>
</evidence>
<comment type="catalytic activity">
    <reaction evidence="10">
        <text>O-phospho-L-homoserine + H2O = L-threonine + phosphate</text>
        <dbReference type="Rhea" id="RHEA:10840"/>
        <dbReference type="ChEBI" id="CHEBI:15377"/>
        <dbReference type="ChEBI" id="CHEBI:43474"/>
        <dbReference type="ChEBI" id="CHEBI:57590"/>
        <dbReference type="ChEBI" id="CHEBI:57926"/>
        <dbReference type="EC" id="4.2.3.1"/>
    </reaction>
</comment>
<dbReference type="GO" id="GO:0030170">
    <property type="term" value="F:pyridoxal phosphate binding"/>
    <property type="evidence" value="ECO:0007669"/>
    <property type="project" value="InterPro"/>
</dbReference>
<keyword evidence="7" id="KW-0791">Threonine biosynthesis</keyword>
<feature type="domain" description="Tryptophan synthase beta chain-like PALP" evidence="13">
    <location>
        <begin position="97"/>
        <end position="367"/>
    </location>
</feature>
<dbReference type="InterPro" id="IPR001926">
    <property type="entry name" value="TrpB-like_PALP"/>
</dbReference>
<keyword evidence="16" id="KW-1185">Reference proteome</keyword>
<dbReference type="InterPro" id="IPR051166">
    <property type="entry name" value="Threonine_Synthase"/>
</dbReference>
<dbReference type="GO" id="GO:0004795">
    <property type="term" value="F:threonine synthase activity"/>
    <property type="evidence" value="ECO:0007669"/>
    <property type="project" value="UniProtKB-UniRule"/>
</dbReference>
<dbReference type="Pfam" id="PF00291">
    <property type="entry name" value="PALP"/>
    <property type="match status" value="1"/>
</dbReference>
<dbReference type="EC" id="4.2.3.1" evidence="4 11"/>
<accession>A0A1W2A4M4</accession>
<protein>
    <recommendedName>
        <fullName evidence="5 11">Threonine synthase</fullName>
        <ecNumber evidence="4 11">4.2.3.1</ecNumber>
    </recommendedName>
</protein>
<dbReference type="AlphaFoldDB" id="A0A1W2A4M4"/>
<dbReference type="PANTHER" id="PTHR42690:SF1">
    <property type="entry name" value="THREONINE SYNTHASE-LIKE 2"/>
    <property type="match status" value="1"/>
</dbReference>
<dbReference type="InterPro" id="IPR004450">
    <property type="entry name" value="Thr_synthase-like"/>
</dbReference>
<keyword evidence="9" id="KW-0456">Lyase</keyword>
<evidence type="ECO:0000256" key="4">
    <source>
        <dbReference type="ARBA" id="ARBA00013028"/>
    </source>
</evidence>
<gene>
    <name evidence="15" type="ORF">SAMN05660703_1822</name>
</gene>
<evidence type="ECO:0000256" key="12">
    <source>
        <dbReference type="PIRSR" id="PIRSR604450-51"/>
    </source>
</evidence>
<evidence type="ECO:0000256" key="10">
    <source>
        <dbReference type="ARBA" id="ARBA00049144"/>
    </source>
</evidence>
<organism evidence="15 16">
    <name type="scientific">Cellulophaga tyrosinoxydans</name>
    <dbReference type="NCBI Taxonomy" id="504486"/>
    <lineage>
        <taxon>Bacteria</taxon>
        <taxon>Pseudomonadati</taxon>
        <taxon>Bacteroidota</taxon>
        <taxon>Flavobacteriia</taxon>
        <taxon>Flavobacteriales</taxon>
        <taxon>Flavobacteriaceae</taxon>
        <taxon>Cellulophaga</taxon>
    </lineage>
</organism>
<dbReference type="NCBIfam" id="TIGR00260">
    <property type="entry name" value="thrC"/>
    <property type="match status" value="1"/>
</dbReference>
<comment type="similarity">
    <text evidence="3">Belongs to the threonine synthase family.</text>
</comment>
<dbReference type="InterPro" id="IPR029144">
    <property type="entry name" value="Thr_synth_N"/>
</dbReference>
<dbReference type="GO" id="GO:0009088">
    <property type="term" value="P:threonine biosynthetic process"/>
    <property type="evidence" value="ECO:0007669"/>
    <property type="project" value="UniProtKB-UniRule"/>
</dbReference>
<evidence type="ECO:0000256" key="7">
    <source>
        <dbReference type="ARBA" id="ARBA00022697"/>
    </source>
</evidence>
<dbReference type="Pfam" id="PF14821">
    <property type="entry name" value="Thr_synth_N"/>
    <property type="match status" value="1"/>
</dbReference>
<evidence type="ECO:0000313" key="15">
    <source>
        <dbReference type="EMBL" id="SMC55634.1"/>
    </source>
</evidence>